<evidence type="ECO:0000313" key="10">
    <source>
        <dbReference type="Proteomes" id="UP000178808"/>
    </source>
</evidence>
<dbReference type="EC" id="2.7.2.3" evidence="2 8"/>
<reference evidence="9 10" key="1">
    <citation type="journal article" date="2016" name="Nat. Commun.">
        <title>Thousands of microbial genomes shed light on interconnected biogeochemical processes in an aquifer system.</title>
        <authorList>
            <person name="Anantharaman K."/>
            <person name="Brown C.T."/>
            <person name="Hug L.A."/>
            <person name="Sharon I."/>
            <person name="Castelle C.J."/>
            <person name="Probst A.J."/>
            <person name="Thomas B.C."/>
            <person name="Singh A."/>
            <person name="Wilkins M.J."/>
            <person name="Karaoz U."/>
            <person name="Brodie E.L."/>
            <person name="Williams K.H."/>
            <person name="Hubbard S.S."/>
            <person name="Banfield J.F."/>
        </authorList>
    </citation>
    <scope>NUCLEOTIDE SEQUENCE [LARGE SCALE GENOMIC DNA]</scope>
</reference>
<dbReference type="GO" id="GO:0004618">
    <property type="term" value="F:phosphoglycerate kinase activity"/>
    <property type="evidence" value="ECO:0007669"/>
    <property type="project" value="UniProtKB-EC"/>
</dbReference>
<keyword evidence="3 8" id="KW-0808">Transferase</keyword>
<evidence type="ECO:0000256" key="8">
    <source>
        <dbReference type="RuleBase" id="RU000532"/>
    </source>
</evidence>
<evidence type="ECO:0000256" key="6">
    <source>
        <dbReference type="ARBA" id="ARBA00022840"/>
    </source>
</evidence>
<dbReference type="PRINTS" id="PR00477">
    <property type="entry name" value="PHGLYCKINASE"/>
</dbReference>
<gene>
    <name evidence="9" type="ORF">A3I31_00820</name>
</gene>
<dbReference type="GO" id="GO:0006094">
    <property type="term" value="P:gluconeogenesis"/>
    <property type="evidence" value="ECO:0007669"/>
    <property type="project" value="TreeGrafter"/>
</dbReference>
<keyword evidence="4" id="KW-0547">Nucleotide-binding</keyword>
<dbReference type="GO" id="GO:0005524">
    <property type="term" value="F:ATP binding"/>
    <property type="evidence" value="ECO:0007669"/>
    <property type="project" value="UniProtKB-KW"/>
</dbReference>
<dbReference type="EMBL" id="MHIZ01000002">
    <property type="protein sequence ID" value="OGY60891.1"/>
    <property type="molecule type" value="Genomic_DNA"/>
</dbReference>
<evidence type="ECO:0000313" key="9">
    <source>
        <dbReference type="EMBL" id="OGY60891.1"/>
    </source>
</evidence>
<organism evidence="9 10">
    <name type="scientific">Candidatus Colwellbacteria bacterium RIFCSPLOWO2_02_FULL_44_20b</name>
    <dbReference type="NCBI Taxonomy" id="1797691"/>
    <lineage>
        <taxon>Bacteria</taxon>
        <taxon>Candidatus Colwelliibacteriota</taxon>
    </lineage>
</organism>
<dbReference type="PIRSF" id="PIRSF000724">
    <property type="entry name" value="Pgk"/>
    <property type="match status" value="1"/>
</dbReference>
<evidence type="ECO:0000256" key="2">
    <source>
        <dbReference type="ARBA" id="ARBA00013061"/>
    </source>
</evidence>
<evidence type="ECO:0000256" key="4">
    <source>
        <dbReference type="ARBA" id="ARBA00022741"/>
    </source>
</evidence>
<proteinExistence type="inferred from homology"/>
<keyword evidence="6 7" id="KW-0067">ATP-binding</keyword>
<dbReference type="PANTHER" id="PTHR11406">
    <property type="entry name" value="PHOSPHOGLYCERATE KINASE"/>
    <property type="match status" value="1"/>
</dbReference>
<dbReference type="GO" id="GO:0006096">
    <property type="term" value="P:glycolytic process"/>
    <property type="evidence" value="ECO:0007669"/>
    <property type="project" value="InterPro"/>
</dbReference>
<dbReference type="AlphaFoldDB" id="A0A1G1Z8C7"/>
<dbReference type="Gene3D" id="3.40.50.1260">
    <property type="entry name" value="Phosphoglycerate kinase, N-terminal domain"/>
    <property type="match status" value="3"/>
</dbReference>
<evidence type="ECO:0000256" key="7">
    <source>
        <dbReference type="PIRSR" id="PIRSR000724-2"/>
    </source>
</evidence>
<comment type="caution">
    <text evidence="9">The sequence shown here is derived from an EMBL/GenBank/DDBJ whole genome shotgun (WGS) entry which is preliminary data.</text>
</comment>
<comment type="similarity">
    <text evidence="8">Belongs to the phosphoglycerate kinase family.</text>
</comment>
<dbReference type="Proteomes" id="UP000178808">
    <property type="component" value="Unassembled WGS sequence"/>
</dbReference>
<name>A0A1G1Z8C7_9BACT</name>
<evidence type="ECO:0000256" key="3">
    <source>
        <dbReference type="ARBA" id="ARBA00022679"/>
    </source>
</evidence>
<evidence type="ECO:0000256" key="1">
    <source>
        <dbReference type="ARBA" id="ARBA00000642"/>
    </source>
</evidence>
<dbReference type="InterPro" id="IPR001576">
    <property type="entry name" value="Phosphoglycerate_kinase"/>
</dbReference>
<dbReference type="InterPro" id="IPR015824">
    <property type="entry name" value="Phosphoglycerate_kinase_N"/>
</dbReference>
<dbReference type="SUPFAM" id="SSF53748">
    <property type="entry name" value="Phosphoglycerate kinase"/>
    <property type="match status" value="1"/>
</dbReference>
<dbReference type="InterPro" id="IPR036043">
    <property type="entry name" value="Phosphoglycerate_kinase_sf"/>
</dbReference>
<comment type="catalytic activity">
    <reaction evidence="1 8">
        <text>(2R)-3-phosphoglycerate + ATP = (2R)-3-phospho-glyceroyl phosphate + ADP</text>
        <dbReference type="Rhea" id="RHEA:14801"/>
        <dbReference type="ChEBI" id="CHEBI:30616"/>
        <dbReference type="ChEBI" id="CHEBI:57604"/>
        <dbReference type="ChEBI" id="CHEBI:58272"/>
        <dbReference type="ChEBI" id="CHEBI:456216"/>
        <dbReference type="EC" id="2.7.2.3"/>
    </reaction>
</comment>
<sequence>MQTILVRVNLDIEGEVSENALRLKDALKTVKSLSKSTNKIVLLSHRGRPKGYDPKLSLEPLKEVLEKHLRRRITFFTQFDFPKIKKTIEQAPAGSIFLLENLRFLPGETKNSLSLAKKLASLGGWYINDDFATSHHANASNVALPKLLPHRVGPILKKEVDILRNVMKKPARPLVLIVGGAKASDKLKVIKHLLKKVDYVLLAGGPGNTALRAKGMNVKKSIHEPKMIKEVKKLLKSDKIIAPLDWLEYQGSIVDIGPKTIERYSEIVKKAKTIIWGGPLGAFEDPKFRAGSEAIAREVALGKAFTVVGGGETTELILQLGLENEVDLLSSGGGAMLAFLAGEKLPALETLGLQNE</sequence>
<dbReference type="Pfam" id="PF00162">
    <property type="entry name" value="PGK"/>
    <property type="match status" value="1"/>
</dbReference>
<feature type="binding site" evidence="7">
    <location>
        <position position="186"/>
    </location>
    <ligand>
        <name>ATP</name>
        <dbReference type="ChEBI" id="CHEBI:30616"/>
    </ligand>
</feature>
<protein>
    <recommendedName>
        <fullName evidence="2 8">Phosphoglycerate kinase</fullName>
        <ecNumber evidence="2 8">2.7.2.3</ecNumber>
    </recommendedName>
</protein>
<evidence type="ECO:0000256" key="5">
    <source>
        <dbReference type="ARBA" id="ARBA00022777"/>
    </source>
</evidence>
<feature type="binding site" evidence="7">
    <location>
        <position position="284"/>
    </location>
    <ligand>
        <name>ATP</name>
        <dbReference type="ChEBI" id="CHEBI:30616"/>
    </ligand>
</feature>
<dbReference type="PANTHER" id="PTHR11406:SF23">
    <property type="entry name" value="PHOSPHOGLYCERATE KINASE 1, CHLOROPLASTIC-RELATED"/>
    <property type="match status" value="1"/>
</dbReference>
<dbReference type="GO" id="GO:0005829">
    <property type="term" value="C:cytosol"/>
    <property type="evidence" value="ECO:0007669"/>
    <property type="project" value="TreeGrafter"/>
</dbReference>
<accession>A0A1G1Z8C7</accession>
<keyword evidence="5 8" id="KW-0418">Kinase</keyword>
<dbReference type="GO" id="GO:0043531">
    <property type="term" value="F:ADP binding"/>
    <property type="evidence" value="ECO:0007669"/>
    <property type="project" value="TreeGrafter"/>
</dbReference>